<dbReference type="AlphaFoldDB" id="A0A200QXY0"/>
<dbReference type="EMBL" id="MVGT01000790">
    <property type="protein sequence ID" value="OVA15337.1"/>
    <property type="molecule type" value="Genomic_DNA"/>
</dbReference>
<keyword evidence="2" id="KW-1185">Reference proteome</keyword>
<gene>
    <name evidence="1" type="ORF">BVC80_8495g3</name>
</gene>
<dbReference type="InParanoid" id="A0A200QXY0"/>
<reference evidence="1 2" key="1">
    <citation type="journal article" date="2017" name="Mol. Plant">
        <title>The Genome of Medicinal Plant Macleaya cordata Provides New Insights into Benzylisoquinoline Alkaloids Metabolism.</title>
        <authorList>
            <person name="Liu X."/>
            <person name="Liu Y."/>
            <person name="Huang P."/>
            <person name="Ma Y."/>
            <person name="Qing Z."/>
            <person name="Tang Q."/>
            <person name="Cao H."/>
            <person name="Cheng P."/>
            <person name="Zheng Y."/>
            <person name="Yuan Z."/>
            <person name="Zhou Y."/>
            <person name="Liu J."/>
            <person name="Tang Z."/>
            <person name="Zhuo Y."/>
            <person name="Zhang Y."/>
            <person name="Yu L."/>
            <person name="Huang J."/>
            <person name="Yang P."/>
            <person name="Peng Q."/>
            <person name="Zhang J."/>
            <person name="Jiang W."/>
            <person name="Zhang Z."/>
            <person name="Lin K."/>
            <person name="Ro D.K."/>
            <person name="Chen X."/>
            <person name="Xiong X."/>
            <person name="Shang Y."/>
            <person name="Huang S."/>
            <person name="Zeng J."/>
        </authorList>
    </citation>
    <scope>NUCLEOTIDE SEQUENCE [LARGE SCALE GENOMIC DNA]</scope>
    <source>
        <strain evidence="2">cv. BLH2017</strain>
        <tissue evidence="1">Root</tissue>
    </source>
</reference>
<name>A0A200QXY0_MACCD</name>
<dbReference type="Proteomes" id="UP000195402">
    <property type="component" value="Unassembled WGS sequence"/>
</dbReference>
<dbReference type="OrthoDB" id="1709685at2759"/>
<evidence type="ECO:0000313" key="2">
    <source>
        <dbReference type="Proteomes" id="UP000195402"/>
    </source>
</evidence>
<protein>
    <submittedName>
        <fullName evidence="1">Uncharacterized protein</fullName>
    </submittedName>
</protein>
<accession>A0A200QXY0</accession>
<evidence type="ECO:0000313" key="1">
    <source>
        <dbReference type="EMBL" id="OVA15337.1"/>
    </source>
</evidence>
<sequence>MPSWRLRPTFVPARRVGLVVKLPSAFALEGQSPSVRALRGPFPSTRGPGRTHLWCTSYRAHSKRWVYEPDGDPNGTQKHYCSKYKDCSWRLIITD</sequence>
<proteinExistence type="predicted"/>
<organism evidence="1 2">
    <name type="scientific">Macleaya cordata</name>
    <name type="common">Five-seeded plume-poppy</name>
    <name type="synonym">Bocconia cordata</name>
    <dbReference type="NCBI Taxonomy" id="56857"/>
    <lineage>
        <taxon>Eukaryota</taxon>
        <taxon>Viridiplantae</taxon>
        <taxon>Streptophyta</taxon>
        <taxon>Embryophyta</taxon>
        <taxon>Tracheophyta</taxon>
        <taxon>Spermatophyta</taxon>
        <taxon>Magnoliopsida</taxon>
        <taxon>Ranunculales</taxon>
        <taxon>Papaveraceae</taxon>
        <taxon>Papaveroideae</taxon>
        <taxon>Macleaya</taxon>
    </lineage>
</organism>
<comment type="caution">
    <text evidence="1">The sequence shown here is derived from an EMBL/GenBank/DDBJ whole genome shotgun (WGS) entry which is preliminary data.</text>
</comment>